<gene>
    <name evidence="2" type="ORF">COEREDRAFT_80576</name>
</gene>
<evidence type="ECO:0000313" key="3">
    <source>
        <dbReference type="Proteomes" id="UP000242474"/>
    </source>
</evidence>
<dbReference type="OrthoDB" id="2135762at2759"/>
<evidence type="ECO:0000256" key="1">
    <source>
        <dbReference type="SAM" id="Coils"/>
    </source>
</evidence>
<dbReference type="Proteomes" id="UP000242474">
    <property type="component" value="Unassembled WGS sequence"/>
</dbReference>
<protein>
    <submittedName>
        <fullName evidence="2">Uncharacterized protein</fullName>
    </submittedName>
</protein>
<keyword evidence="3" id="KW-1185">Reference proteome</keyword>
<dbReference type="Pfam" id="PF08641">
    <property type="entry name" value="Mis14"/>
    <property type="match status" value="1"/>
</dbReference>
<feature type="coiled-coil region" evidence="1">
    <location>
        <begin position="103"/>
        <end position="130"/>
    </location>
</feature>
<name>A0A2G5BDX4_COERN</name>
<dbReference type="PANTHER" id="PTHR31749">
    <property type="entry name" value="KINETOCHORE-ASSOCIATED PROTEIN NSL1 HOMOLOG"/>
    <property type="match status" value="1"/>
</dbReference>
<dbReference type="AlphaFoldDB" id="A0A2G5BDX4"/>
<dbReference type="InterPro" id="IPR013950">
    <property type="entry name" value="Mis14/Nsl1"/>
</dbReference>
<dbReference type="GO" id="GO:0000070">
    <property type="term" value="P:mitotic sister chromatid segregation"/>
    <property type="evidence" value="ECO:0007669"/>
    <property type="project" value="InterPro"/>
</dbReference>
<organism evidence="2 3">
    <name type="scientific">Coemansia reversa (strain ATCC 12441 / NRRL 1564)</name>
    <dbReference type="NCBI Taxonomy" id="763665"/>
    <lineage>
        <taxon>Eukaryota</taxon>
        <taxon>Fungi</taxon>
        <taxon>Fungi incertae sedis</taxon>
        <taxon>Zoopagomycota</taxon>
        <taxon>Kickxellomycotina</taxon>
        <taxon>Kickxellomycetes</taxon>
        <taxon>Kickxellales</taxon>
        <taxon>Kickxellaceae</taxon>
        <taxon>Coemansia</taxon>
    </lineage>
</organism>
<accession>A0A2G5BDX4</accession>
<keyword evidence="1" id="KW-0175">Coiled coil</keyword>
<evidence type="ECO:0000313" key="2">
    <source>
        <dbReference type="EMBL" id="PIA17220.1"/>
    </source>
</evidence>
<sequence length="261" mass="29095">MAYNSERGNSTGDIPKIQLESKEDVVYLQQQFTDFLTQTLSNNSILRDASLQPDQRAEAEQIIHSQLEKWTLDIWKVAGHSVAVNGLQFTEAMEEKSKIEPLDEGLKNEVEQLREEADSLLLSVTNKRRTVPGQIERLVADSVWRESLAAENTTVIRGLEEPVERDLPFIDGRVNAEFEAAVNMASRLEELAPDTVEQLVQLDNLAKDTRVRAEAASGDDAKIHQTLFKSQPATRHPPASTLDAKLLAYNAALHAITSEPI</sequence>
<dbReference type="EMBL" id="KZ303495">
    <property type="protein sequence ID" value="PIA17220.1"/>
    <property type="molecule type" value="Genomic_DNA"/>
</dbReference>
<dbReference type="GO" id="GO:0000444">
    <property type="term" value="C:MIS12/MIND type complex"/>
    <property type="evidence" value="ECO:0007669"/>
    <property type="project" value="TreeGrafter"/>
</dbReference>
<reference evidence="2 3" key="1">
    <citation type="journal article" date="2015" name="Genome Biol. Evol.">
        <title>Phylogenomic analyses indicate that early fungi evolved digesting cell walls of algal ancestors of land plants.</title>
        <authorList>
            <person name="Chang Y."/>
            <person name="Wang S."/>
            <person name="Sekimoto S."/>
            <person name="Aerts A.L."/>
            <person name="Choi C."/>
            <person name="Clum A."/>
            <person name="LaButti K.M."/>
            <person name="Lindquist E.A."/>
            <person name="Yee Ngan C."/>
            <person name="Ohm R.A."/>
            <person name="Salamov A.A."/>
            <person name="Grigoriev I.V."/>
            <person name="Spatafora J.W."/>
            <person name="Berbee M.L."/>
        </authorList>
    </citation>
    <scope>NUCLEOTIDE SEQUENCE [LARGE SCALE GENOMIC DNA]</scope>
    <source>
        <strain evidence="2 3">NRRL 1564</strain>
    </source>
</reference>
<proteinExistence type="predicted"/>
<dbReference type="PANTHER" id="PTHR31749:SF3">
    <property type="entry name" value="KINETOCHORE-ASSOCIATED PROTEIN NSL1 HOMOLOG"/>
    <property type="match status" value="1"/>
</dbReference>